<evidence type="ECO:0000313" key="2">
    <source>
        <dbReference type="Proteomes" id="UP001161757"/>
    </source>
</evidence>
<reference evidence="1" key="1">
    <citation type="submission" date="2023-01" db="EMBL/GenBank/DDBJ databases">
        <title>Exophiala dermititidis isolated from Cystic Fibrosis Patient.</title>
        <authorList>
            <person name="Kurbessoian T."/>
            <person name="Crocker A."/>
            <person name="Murante D."/>
            <person name="Hogan D.A."/>
            <person name="Stajich J.E."/>
        </authorList>
    </citation>
    <scope>NUCLEOTIDE SEQUENCE</scope>
    <source>
        <strain evidence="1">Ex8</strain>
    </source>
</reference>
<comment type="caution">
    <text evidence="1">The sequence shown here is derived from an EMBL/GenBank/DDBJ whole genome shotgun (WGS) entry which is preliminary data.</text>
</comment>
<gene>
    <name evidence="1" type="ORF">HRR80_001905</name>
</gene>
<name>A0AAN6F475_EXODE</name>
<organism evidence="1 2">
    <name type="scientific">Exophiala dermatitidis</name>
    <name type="common">Black yeast-like fungus</name>
    <name type="synonym">Wangiella dermatitidis</name>
    <dbReference type="NCBI Taxonomy" id="5970"/>
    <lineage>
        <taxon>Eukaryota</taxon>
        <taxon>Fungi</taxon>
        <taxon>Dikarya</taxon>
        <taxon>Ascomycota</taxon>
        <taxon>Pezizomycotina</taxon>
        <taxon>Eurotiomycetes</taxon>
        <taxon>Chaetothyriomycetidae</taxon>
        <taxon>Chaetothyriales</taxon>
        <taxon>Herpotrichiellaceae</taxon>
        <taxon>Exophiala</taxon>
    </lineage>
</organism>
<evidence type="ECO:0000313" key="1">
    <source>
        <dbReference type="EMBL" id="KAJ8995217.1"/>
    </source>
</evidence>
<dbReference type="EMBL" id="JAJGCB010000002">
    <property type="protein sequence ID" value="KAJ8995217.1"/>
    <property type="molecule type" value="Genomic_DNA"/>
</dbReference>
<proteinExistence type="predicted"/>
<accession>A0AAN6F475</accession>
<protein>
    <submittedName>
        <fullName evidence="1">Uncharacterized protein</fullName>
    </submittedName>
</protein>
<dbReference type="Proteomes" id="UP001161757">
    <property type="component" value="Unassembled WGS sequence"/>
</dbReference>
<dbReference type="AlphaFoldDB" id="A0AAN6F475"/>
<sequence length="129" mass="14191">MSIWSPLGEAQFQRSISTLWKATRGRPKDPQCYSLALQKTPDDGLLPVALEVQITNGIAFIAAAKKGVEFVSAVAIETPRNPSDGLRLNLAANEDVSQAVKDCLDEIITSERTLTGFQKRRPFNAKMIF</sequence>